<protein>
    <recommendedName>
        <fullName evidence="3">Mitochondria-eating protein C-terminal domain-containing protein</fullName>
    </recommendedName>
</protein>
<dbReference type="OrthoDB" id="10389617at2759"/>
<evidence type="ECO:0000256" key="1">
    <source>
        <dbReference type="SAM" id="Coils"/>
    </source>
</evidence>
<dbReference type="Pfam" id="PF16026">
    <property type="entry name" value="MIEAP"/>
    <property type="match status" value="1"/>
</dbReference>
<keyword evidence="5" id="KW-1185">Reference proteome</keyword>
<feature type="region of interest" description="Disordered" evidence="2">
    <location>
        <begin position="353"/>
        <end position="405"/>
    </location>
</feature>
<sequence length="716" mass="81343">MSGRATAASDSDDDGDVVDITEYSDRGKKLKNSKSAWTTEAPTTMRQEIEVAESEAMFYRGILDVIIAHLDPNMEDGEVERLVLPPQVPSDVRKKLRKYRVEAKNIIEFIDDKMGNDSDDDKENEDEKAEAVYLTTLIEKLCSAVKGNTISSKFKLPRVPVVDAERKDRLKGYRKDGGEIVERLKRLKIQKIDRITQTDFLKEDCKIQQTRVTEYIDTGSSTQTIPESKKRKLVQRSRQTQTDFDDQDLGKAPVTNPVKQPNVAVAHPPSYSTVMADHNVTGSGVANANRGQGPNTHFLKTVKGAQGVEFIHQQAQCEQQYHQNQHHNFHHFGQQQQQQQQDKHVVSDNTFANVGSRNTADHQDKSTEWQNGESNRWSPDKKAEKSDGSVFPNTGDDRSNGLGSGSDFYNDLMKYGGGVPQRPSNKSNDDYINTLEAEILRLSCRISLLETQLHDSQRTLVVSAYSNDAVLERVSKQIKSSGQEMSNINDETLIPPISRDVEPSTREMSDLADKNRPIKLAERFARVYDREWIDIFQFETTDMKKSEQKAIADILEILQGIYNICIRVTAEQIDDWHTQIQASQTSDLPEFLRRIRKLKDNDLLTSLKQTQIEMSEQTIPSIRQEVVSNEAFTSFYGPELASCERFVFACVDVCWLMAVRHPPMLLDFTCKKGSKFDKDVFSAYTKMGKKVDFLVWPPVYLYETGQLLYKGIVQLL</sequence>
<feature type="domain" description="Mitochondria-eating protein C-terminal" evidence="3">
    <location>
        <begin position="517"/>
        <end position="714"/>
    </location>
</feature>
<evidence type="ECO:0000259" key="3">
    <source>
        <dbReference type="Pfam" id="PF16026"/>
    </source>
</evidence>
<name>A0A210PIJ6_MIZYE</name>
<dbReference type="InterPro" id="IPR031981">
    <property type="entry name" value="MIEAP_C"/>
</dbReference>
<feature type="coiled-coil region" evidence="1">
    <location>
        <begin position="432"/>
        <end position="491"/>
    </location>
</feature>
<gene>
    <name evidence="4" type="ORF">KP79_PYT12419</name>
</gene>
<dbReference type="AlphaFoldDB" id="A0A210PIJ6"/>
<organism evidence="4 5">
    <name type="scientific">Mizuhopecten yessoensis</name>
    <name type="common">Japanese scallop</name>
    <name type="synonym">Patinopecten yessoensis</name>
    <dbReference type="NCBI Taxonomy" id="6573"/>
    <lineage>
        <taxon>Eukaryota</taxon>
        <taxon>Metazoa</taxon>
        <taxon>Spiralia</taxon>
        <taxon>Lophotrochozoa</taxon>
        <taxon>Mollusca</taxon>
        <taxon>Bivalvia</taxon>
        <taxon>Autobranchia</taxon>
        <taxon>Pteriomorphia</taxon>
        <taxon>Pectinida</taxon>
        <taxon>Pectinoidea</taxon>
        <taxon>Pectinidae</taxon>
        <taxon>Mizuhopecten</taxon>
    </lineage>
</organism>
<feature type="compositionally biased region" description="Polar residues" evidence="2">
    <location>
        <begin position="368"/>
        <end position="377"/>
    </location>
</feature>
<reference evidence="4 5" key="1">
    <citation type="journal article" date="2017" name="Nat. Ecol. Evol.">
        <title>Scallop genome provides insights into evolution of bilaterian karyotype and development.</title>
        <authorList>
            <person name="Wang S."/>
            <person name="Zhang J."/>
            <person name="Jiao W."/>
            <person name="Li J."/>
            <person name="Xun X."/>
            <person name="Sun Y."/>
            <person name="Guo X."/>
            <person name="Huan P."/>
            <person name="Dong B."/>
            <person name="Zhang L."/>
            <person name="Hu X."/>
            <person name="Sun X."/>
            <person name="Wang J."/>
            <person name="Zhao C."/>
            <person name="Wang Y."/>
            <person name="Wang D."/>
            <person name="Huang X."/>
            <person name="Wang R."/>
            <person name="Lv J."/>
            <person name="Li Y."/>
            <person name="Zhang Z."/>
            <person name="Liu B."/>
            <person name="Lu W."/>
            <person name="Hui Y."/>
            <person name="Liang J."/>
            <person name="Zhou Z."/>
            <person name="Hou R."/>
            <person name="Li X."/>
            <person name="Liu Y."/>
            <person name="Li H."/>
            <person name="Ning X."/>
            <person name="Lin Y."/>
            <person name="Zhao L."/>
            <person name="Xing Q."/>
            <person name="Dou J."/>
            <person name="Li Y."/>
            <person name="Mao J."/>
            <person name="Guo H."/>
            <person name="Dou H."/>
            <person name="Li T."/>
            <person name="Mu C."/>
            <person name="Jiang W."/>
            <person name="Fu Q."/>
            <person name="Fu X."/>
            <person name="Miao Y."/>
            <person name="Liu J."/>
            <person name="Yu Q."/>
            <person name="Li R."/>
            <person name="Liao H."/>
            <person name="Li X."/>
            <person name="Kong Y."/>
            <person name="Jiang Z."/>
            <person name="Chourrout D."/>
            <person name="Li R."/>
            <person name="Bao Z."/>
        </authorList>
    </citation>
    <scope>NUCLEOTIDE SEQUENCE [LARGE SCALE GENOMIC DNA]</scope>
    <source>
        <strain evidence="4 5">PY_sf001</strain>
    </source>
</reference>
<keyword evidence="1" id="KW-0175">Coiled coil</keyword>
<dbReference type="STRING" id="6573.A0A210PIJ6"/>
<feature type="compositionally biased region" description="Basic and acidic residues" evidence="2">
    <location>
        <begin position="378"/>
        <end position="387"/>
    </location>
</feature>
<proteinExistence type="predicted"/>
<feature type="region of interest" description="Disordered" evidence="2">
    <location>
        <begin position="219"/>
        <end position="262"/>
    </location>
</feature>
<feature type="region of interest" description="Disordered" evidence="2">
    <location>
        <begin position="1"/>
        <end position="24"/>
    </location>
</feature>
<dbReference type="Proteomes" id="UP000242188">
    <property type="component" value="Unassembled WGS sequence"/>
</dbReference>
<dbReference type="EMBL" id="NEDP02076644">
    <property type="protein sequence ID" value="OWF36303.1"/>
    <property type="molecule type" value="Genomic_DNA"/>
</dbReference>
<evidence type="ECO:0000313" key="5">
    <source>
        <dbReference type="Proteomes" id="UP000242188"/>
    </source>
</evidence>
<feature type="compositionally biased region" description="Acidic residues" evidence="2">
    <location>
        <begin position="10"/>
        <end position="19"/>
    </location>
</feature>
<evidence type="ECO:0000256" key="2">
    <source>
        <dbReference type="SAM" id="MobiDB-lite"/>
    </source>
</evidence>
<comment type="caution">
    <text evidence="4">The sequence shown here is derived from an EMBL/GenBank/DDBJ whole genome shotgun (WGS) entry which is preliminary data.</text>
</comment>
<evidence type="ECO:0000313" key="4">
    <source>
        <dbReference type="EMBL" id="OWF36303.1"/>
    </source>
</evidence>
<accession>A0A210PIJ6</accession>